<organism evidence="1">
    <name type="scientific">Salix viminalis</name>
    <name type="common">Common osier</name>
    <name type="synonym">Basket willow</name>
    <dbReference type="NCBI Taxonomy" id="40686"/>
    <lineage>
        <taxon>Eukaryota</taxon>
        <taxon>Viridiplantae</taxon>
        <taxon>Streptophyta</taxon>
        <taxon>Embryophyta</taxon>
        <taxon>Tracheophyta</taxon>
        <taxon>Spermatophyta</taxon>
        <taxon>Magnoliopsida</taxon>
        <taxon>eudicotyledons</taxon>
        <taxon>Gunneridae</taxon>
        <taxon>Pentapetalae</taxon>
        <taxon>rosids</taxon>
        <taxon>fabids</taxon>
        <taxon>Malpighiales</taxon>
        <taxon>Salicaceae</taxon>
        <taxon>Saliceae</taxon>
        <taxon>Salix</taxon>
    </lineage>
</organism>
<evidence type="ECO:0000313" key="1">
    <source>
        <dbReference type="EMBL" id="VFU48989.1"/>
    </source>
</evidence>
<sequence length="75" mass="8173">MLSSSTLSSASFSFAASDGGQVLEQTARNCSLSGESTPFSFEAYYLFASKLSSWQIGNRFRIITITNCKFENGLL</sequence>
<name>A0A6N2M5W7_SALVM</name>
<gene>
    <name evidence="1" type="ORF">SVIM_LOCUS322440</name>
</gene>
<accession>A0A6N2M5W7</accession>
<dbReference type="EMBL" id="CAADRP010001707">
    <property type="protein sequence ID" value="VFU48989.1"/>
    <property type="molecule type" value="Genomic_DNA"/>
</dbReference>
<dbReference type="AlphaFoldDB" id="A0A6N2M5W7"/>
<protein>
    <submittedName>
        <fullName evidence="1">Uncharacterized protein</fullName>
    </submittedName>
</protein>
<reference evidence="1" key="1">
    <citation type="submission" date="2019-03" db="EMBL/GenBank/DDBJ databases">
        <authorList>
            <person name="Mank J."/>
            <person name="Almeida P."/>
        </authorList>
    </citation>
    <scope>NUCLEOTIDE SEQUENCE</scope>
    <source>
        <strain evidence="1">78183</strain>
    </source>
</reference>
<proteinExistence type="predicted"/>